<name>A0A2N3G778_9ACTN</name>
<dbReference type="GO" id="GO:0003677">
    <property type="term" value="F:DNA binding"/>
    <property type="evidence" value="ECO:0007669"/>
    <property type="project" value="InterPro"/>
</dbReference>
<keyword evidence="3" id="KW-0731">Sigma factor</keyword>
<dbReference type="Gene3D" id="1.10.1740.10">
    <property type="match status" value="1"/>
</dbReference>
<dbReference type="SUPFAM" id="SSF88659">
    <property type="entry name" value="Sigma3 and sigma4 domains of RNA polymerase sigma factors"/>
    <property type="match status" value="1"/>
</dbReference>
<dbReference type="Pfam" id="PF04542">
    <property type="entry name" value="Sigma70_r2"/>
    <property type="match status" value="1"/>
</dbReference>
<keyword evidence="2" id="KW-0805">Transcription regulation</keyword>
<keyword evidence="4" id="KW-0804">Transcription</keyword>
<accession>A0A2N3G778</accession>
<organism evidence="8 9">
    <name type="scientific">Candidatus Anoxymicrobium japonicum</name>
    <dbReference type="NCBI Taxonomy" id="2013648"/>
    <lineage>
        <taxon>Bacteria</taxon>
        <taxon>Bacillati</taxon>
        <taxon>Actinomycetota</taxon>
        <taxon>Candidatus Geothermincolia</taxon>
        <taxon>Candidatus Geothermincolales</taxon>
        <taxon>Candidatus Anoxymicrobiaceae</taxon>
        <taxon>Candidatus Anoxymicrobium</taxon>
    </lineage>
</organism>
<dbReference type="InterPro" id="IPR036388">
    <property type="entry name" value="WH-like_DNA-bd_sf"/>
</dbReference>
<evidence type="ECO:0000259" key="6">
    <source>
        <dbReference type="Pfam" id="PF04542"/>
    </source>
</evidence>
<dbReference type="InterPro" id="IPR014284">
    <property type="entry name" value="RNA_pol_sigma-70_dom"/>
</dbReference>
<reference evidence="8 9" key="1">
    <citation type="journal article" date="2017" name="ISME J.">
        <title>Potential for microbial H2 and metal transformations associated with novel bacteria and archaea in deep terrestrial subsurface sediments.</title>
        <authorList>
            <person name="Hernsdorf A.W."/>
            <person name="Amano Y."/>
            <person name="Miyakawa K."/>
            <person name="Ise K."/>
            <person name="Suzuki Y."/>
            <person name="Anantharaman K."/>
            <person name="Probst A."/>
            <person name="Burstein D."/>
            <person name="Thomas B.C."/>
            <person name="Banfield J.F."/>
        </authorList>
    </citation>
    <scope>NUCLEOTIDE SEQUENCE [LARGE SCALE GENOMIC DNA]</scope>
    <source>
        <strain evidence="8">HGW-Actinobacteria-3</strain>
    </source>
</reference>
<evidence type="ECO:0000256" key="3">
    <source>
        <dbReference type="ARBA" id="ARBA00023082"/>
    </source>
</evidence>
<dbReference type="InterPro" id="IPR013324">
    <property type="entry name" value="RNA_pol_sigma_r3/r4-like"/>
</dbReference>
<evidence type="ECO:0000259" key="7">
    <source>
        <dbReference type="Pfam" id="PF08281"/>
    </source>
</evidence>
<dbReference type="InterPro" id="IPR013325">
    <property type="entry name" value="RNA_pol_sigma_r2"/>
</dbReference>
<evidence type="ECO:0000313" key="9">
    <source>
        <dbReference type="Proteomes" id="UP000233654"/>
    </source>
</evidence>
<evidence type="ECO:0000256" key="2">
    <source>
        <dbReference type="ARBA" id="ARBA00023015"/>
    </source>
</evidence>
<feature type="region of interest" description="Disordered" evidence="5">
    <location>
        <begin position="189"/>
        <end position="210"/>
    </location>
</feature>
<dbReference type="PANTHER" id="PTHR43133">
    <property type="entry name" value="RNA POLYMERASE ECF-TYPE SIGMA FACTO"/>
    <property type="match status" value="1"/>
</dbReference>
<feature type="domain" description="RNA polymerase sigma-70 region 2" evidence="6">
    <location>
        <begin position="34"/>
        <end position="94"/>
    </location>
</feature>
<dbReference type="PANTHER" id="PTHR43133:SF57">
    <property type="entry name" value="RNA POLYMERASE SIGMA-70 FACTOR"/>
    <property type="match status" value="1"/>
</dbReference>
<dbReference type="InterPro" id="IPR039425">
    <property type="entry name" value="RNA_pol_sigma-70-like"/>
</dbReference>
<feature type="compositionally biased region" description="Basic and acidic residues" evidence="5">
    <location>
        <begin position="191"/>
        <end position="201"/>
    </location>
</feature>
<dbReference type="GO" id="GO:0006352">
    <property type="term" value="P:DNA-templated transcription initiation"/>
    <property type="evidence" value="ECO:0007669"/>
    <property type="project" value="InterPro"/>
</dbReference>
<dbReference type="Proteomes" id="UP000233654">
    <property type="component" value="Unassembled WGS sequence"/>
</dbReference>
<evidence type="ECO:0000313" key="8">
    <source>
        <dbReference type="EMBL" id="PKQ28434.1"/>
    </source>
</evidence>
<dbReference type="NCBIfam" id="TIGR02937">
    <property type="entry name" value="sigma70-ECF"/>
    <property type="match status" value="1"/>
</dbReference>
<gene>
    <name evidence="8" type="ORF">CVT63_02740</name>
</gene>
<evidence type="ECO:0000256" key="1">
    <source>
        <dbReference type="ARBA" id="ARBA00010641"/>
    </source>
</evidence>
<dbReference type="EMBL" id="PHEX01000016">
    <property type="protein sequence ID" value="PKQ28434.1"/>
    <property type="molecule type" value="Genomic_DNA"/>
</dbReference>
<dbReference type="GO" id="GO:0016987">
    <property type="term" value="F:sigma factor activity"/>
    <property type="evidence" value="ECO:0007669"/>
    <property type="project" value="UniProtKB-KW"/>
</dbReference>
<dbReference type="SUPFAM" id="SSF88946">
    <property type="entry name" value="Sigma2 domain of RNA polymerase sigma factors"/>
    <property type="match status" value="1"/>
</dbReference>
<sequence length="210" mass="23685">MDRDPEKTLKDLVERAKGGDRVAYGSIFRICFKEIYDYTFRRVGDVNATEDITMQVFAQGLKSIGAYEERGISVKAWLFKIAHNAIIDFLRHKKYPAEELNVDFEERELPGKESDEDIEASIILMESMENLHREIAGLPVAQREVLVLRFIEDMSVTETAVILGKKESTVRALQFKGIKNLKRKLVGAGEDAERGSLEDGSRAGQTKDSG</sequence>
<comment type="similarity">
    <text evidence="1">Belongs to the sigma-70 factor family. ECF subfamily.</text>
</comment>
<evidence type="ECO:0000256" key="5">
    <source>
        <dbReference type="SAM" id="MobiDB-lite"/>
    </source>
</evidence>
<comment type="caution">
    <text evidence="8">The sequence shown here is derived from an EMBL/GenBank/DDBJ whole genome shotgun (WGS) entry which is preliminary data.</text>
</comment>
<dbReference type="Gene3D" id="1.10.10.10">
    <property type="entry name" value="Winged helix-like DNA-binding domain superfamily/Winged helix DNA-binding domain"/>
    <property type="match status" value="1"/>
</dbReference>
<dbReference type="InterPro" id="IPR007627">
    <property type="entry name" value="RNA_pol_sigma70_r2"/>
</dbReference>
<dbReference type="CDD" id="cd06171">
    <property type="entry name" value="Sigma70_r4"/>
    <property type="match status" value="1"/>
</dbReference>
<dbReference type="AlphaFoldDB" id="A0A2N3G778"/>
<dbReference type="Pfam" id="PF08281">
    <property type="entry name" value="Sigma70_r4_2"/>
    <property type="match status" value="1"/>
</dbReference>
<protein>
    <submittedName>
        <fullName evidence="8">Uncharacterized protein</fullName>
    </submittedName>
</protein>
<feature type="domain" description="RNA polymerase sigma factor 70 region 4 type 2" evidence="7">
    <location>
        <begin position="129"/>
        <end position="179"/>
    </location>
</feature>
<evidence type="ECO:0000256" key="4">
    <source>
        <dbReference type="ARBA" id="ARBA00023163"/>
    </source>
</evidence>
<proteinExistence type="inferred from homology"/>
<dbReference type="InterPro" id="IPR013249">
    <property type="entry name" value="RNA_pol_sigma70_r4_t2"/>
</dbReference>